<organism evidence="1 2">
    <name type="scientific">Chryseobacterium panacisoli</name>
    <dbReference type="NCBI Taxonomy" id="1807141"/>
    <lineage>
        <taxon>Bacteria</taxon>
        <taxon>Pseudomonadati</taxon>
        <taxon>Bacteroidota</taxon>
        <taxon>Flavobacteriia</taxon>
        <taxon>Flavobacteriales</taxon>
        <taxon>Weeksellaceae</taxon>
        <taxon>Chryseobacterium group</taxon>
        <taxon>Chryseobacterium</taxon>
    </lineage>
</organism>
<gene>
    <name evidence="1" type="ORF">FW781_04050</name>
</gene>
<reference evidence="1 2" key="1">
    <citation type="submission" date="2019-08" db="EMBL/GenBank/DDBJ databases">
        <title>Draft genome sequence of Chryseobacterium sp. Gsoil 183.</title>
        <authorList>
            <person name="Im W.-T."/>
        </authorList>
    </citation>
    <scope>NUCLEOTIDE SEQUENCE [LARGE SCALE GENOMIC DNA]</scope>
    <source>
        <strain evidence="1 2">Gsoil 183</strain>
        <plasmid evidence="1">unnamed1</plasmid>
    </source>
</reference>
<dbReference type="OrthoDB" id="1262666at2"/>
<proteinExistence type="predicted"/>
<geneLocation type="plasmid" evidence="1">
    <name>unnamed1</name>
</geneLocation>
<comment type="caution">
    <text evidence="1">The sequence shown here is derived from an EMBL/GenBank/DDBJ whole genome shotgun (WGS) entry which is preliminary data.</text>
</comment>
<dbReference type="AlphaFoldDB" id="A0A5D8ZW09"/>
<dbReference type="Proteomes" id="UP000323884">
    <property type="component" value="Unassembled WGS sequence"/>
</dbReference>
<evidence type="ECO:0000313" key="2">
    <source>
        <dbReference type="Proteomes" id="UP000323884"/>
    </source>
</evidence>
<evidence type="ECO:0000313" key="1">
    <source>
        <dbReference type="EMBL" id="TZF99108.1"/>
    </source>
</evidence>
<sequence>MNKNAKGNLYNEQLRNIKSILSKENRRAILIISWEKNILGEDGGLYYKALIYDPLSGEKKLFRTTERNPETIIIPEDNSDVNFKELIYILDNYINGNEEYLLSLKDSFNSAEIGYPYYIYDFAKDKKIKIKSFVFDKNGKLIQ</sequence>
<dbReference type="EMBL" id="VTRU01000001">
    <property type="protein sequence ID" value="TZF99108.1"/>
    <property type="molecule type" value="Genomic_DNA"/>
</dbReference>
<name>A0A5D8ZW09_9FLAO</name>
<keyword evidence="1" id="KW-0614">Plasmid</keyword>
<dbReference type="RefSeq" id="WP_149386237.1">
    <property type="nucleotide sequence ID" value="NZ_VTRU01000001.1"/>
</dbReference>
<accession>A0A5D8ZW09</accession>
<keyword evidence="2" id="KW-1185">Reference proteome</keyword>
<protein>
    <submittedName>
        <fullName evidence="1">Uncharacterized protein</fullName>
    </submittedName>
</protein>